<name>A0ABT3I174_9FLAO</name>
<dbReference type="RefSeq" id="WP_264750955.1">
    <property type="nucleotide sequence ID" value="NZ_JAPDHW010000010.1"/>
</dbReference>
<dbReference type="Gene3D" id="3.60.21.10">
    <property type="match status" value="1"/>
</dbReference>
<keyword evidence="5" id="KW-1185">Reference proteome</keyword>
<dbReference type="InterPro" id="IPR029052">
    <property type="entry name" value="Metallo-depent_PP-like"/>
</dbReference>
<gene>
    <name evidence="4" type="ORF">OMO38_14745</name>
</gene>
<accession>A0ABT3I174</accession>
<evidence type="ECO:0000259" key="3">
    <source>
        <dbReference type="Pfam" id="PF00149"/>
    </source>
</evidence>
<feature type="domain" description="Calcineurin-like phosphoesterase" evidence="3">
    <location>
        <begin position="54"/>
        <end position="218"/>
    </location>
</feature>
<evidence type="ECO:0000313" key="5">
    <source>
        <dbReference type="Proteomes" id="UP001163731"/>
    </source>
</evidence>
<comment type="caution">
    <text evidence="4">The sequence shown here is derived from an EMBL/GenBank/DDBJ whole genome shotgun (WGS) entry which is preliminary data.</text>
</comment>
<evidence type="ECO:0000256" key="1">
    <source>
        <dbReference type="ARBA" id="ARBA00022723"/>
    </source>
</evidence>
<keyword evidence="2" id="KW-0378">Hydrolase</keyword>
<reference evidence="4" key="1">
    <citation type="submission" date="2022-10" db="EMBL/GenBank/DDBJ databases">
        <title>Chryseobacterium babae sp. nov. isolated from the gut of the beetle Oryctes rhinoceros, and Chryseobacterium kimseyorum sp. nov., isolated from a stick insect rearing cage.</title>
        <authorList>
            <person name="Shelomi M."/>
            <person name="Han C.-J."/>
            <person name="Chen W.-M."/>
            <person name="Chen H.-K."/>
            <person name="Liaw S.-J."/>
            <person name="Muhle E."/>
            <person name="Clermont D."/>
        </authorList>
    </citation>
    <scope>NUCLEOTIDE SEQUENCE</scope>
    <source>
        <strain evidence="4">09-1422</strain>
    </source>
</reference>
<sequence>MTRKHFLKRFLQLSAVGTLPFLYSWQIEPFWVEFVERKLPIKNLPSELEGKILMQISDLHVGDRFDWNFLIESFRKAKNFNPDFVVYTGDYVNHGTPEDHESLKKVMAEAVYGSLGTFGILGNHDYGVQFKDVGTSEIICQILEDNGVTMINNLQKESHGLNFIGFDDLWSPNFDPMKVMKDYDPSKANLVLCHNPDVCDKDVWNGYQGWILSGHTHGGQCRIPGIITPILPVTNRKYVSGEIDLQDGRMLYINRAIGHSYQVRFMVRPEITVFKLERDGSI</sequence>
<evidence type="ECO:0000256" key="2">
    <source>
        <dbReference type="ARBA" id="ARBA00022801"/>
    </source>
</evidence>
<keyword evidence="1" id="KW-0479">Metal-binding</keyword>
<dbReference type="Pfam" id="PF00149">
    <property type="entry name" value="Metallophos"/>
    <property type="match status" value="1"/>
</dbReference>
<dbReference type="PANTHER" id="PTHR31302">
    <property type="entry name" value="TRANSMEMBRANE PROTEIN WITH METALLOPHOSPHOESTERASE DOMAIN-RELATED"/>
    <property type="match status" value="1"/>
</dbReference>
<dbReference type="InterPro" id="IPR004843">
    <property type="entry name" value="Calcineurin-like_PHP"/>
</dbReference>
<organism evidence="4 5">
    <name type="scientific">Chryseobacterium kimseyorum</name>
    <dbReference type="NCBI Taxonomy" id="2984028"/>
    <lineage>
        <taxon>Bacteria</taxon>
        <taxon>Pseudomonadati</taxon>
        <taxon>Bacteroidota</taxon>
        <taxon>Flavobacteriia</taxon>
        <taxon>Flavobacteriales</taxon>
        <taxon>Weeksellaceae</taxon>
        <taxon>Chryseobacterium group</taxon>
        <taxon>Chryseobacterium</taxon>
    </lineage>
</organism>
<dbReference type="SUPFAM" id="SSF56300">
    <property type="entry name" value="Metallo-dependent phosphatases"/>
    <property type="match status" value="1"/>
</dbReference>
<evidence type="ECO:0000313" key="4">
    <source>
        <dbReference type="EMBL" id="MCW3169782.1"/>
    </source>
</evidence>
<proteinExistence type="predicted"/>
<dbReference type="Proteomes" id="UP001163731">
    <property type="component" value="Unassembled WGS sequence"/>
</dbReference>
<protein>
    <submittedName>
        <fullName evidence="4">Metallophosphoesterase</fullName>
    </submittedName>
</protein>
<dbReference type="EMBL" id="JAPDHW010000010">
    <property type="protein sequence ID" value="MCW3169782.1"/>
    <property type="molecule type" value="Genomic_DNA"/>
</dbReference>
<dbReference type="PANTHER" id="PTHR31302:SF31">
    <property type="entry name" value="PHOSPHODIESTERASE YAEI"/>
    <property type="match status" value="1"/>
</dbReference>
<dbReference type="InterPro" id="IPR051158">
    <property type="entry name" value="Metallophosphoesterase_sf"/>
</dbReference>